<dbReference type="Proteomes" id="UP000278962">
    <property type="component" value="Unassembled WGS sequence"/>
</dbReference>
<evidence type="ECO:0000313" key="9">
    <source>
        <dbReference type="Proteomes" id="UP000278962"/>
    </source>
</evidence>
<evidence type="ECO:0000256" key="2">
    <source>
        <dbReference type="ARBA" id="ARBA00006228"/>
    </source>
</evidence>
<evidence type="ECO:0000256" key="4">
    <source>
        <dbReference type="ARBA" id="ARBA00022692"/>
    </source>
</evidence>
<evidence type="ECO:0000256" key="7">
    <source>
        <dbReference type="SAM" id="Phobius"/>
    </source>
</evidence>
<dbReference type="PANTHER" id="PTHR34584">
    <property type="entry name" value="NA(+)/H(+) ANTIPORTER SUBUNIT E1"/>
    <property type="match status" value="1"/>
</dbReference>
<evidence type="ECO:0000313" key="8">
    <source>
        <dbReference type="EMBL" id="RKQ93200.1"/>
    </source>
</evidence>
<organism evidence="8 9">
    <name type="scientific">Solirubrobacter pauli</name>
    <dbReference type="NCBI Taxonomy" id="166793"/>
    <lineage>
        <taxon>Bacteria</taxon>
        <taxon>Bacillati</taxon>
        <taxon>Actinomycetota</taxon>
        <taxon>Thermoleophilia</taxon>
        <taxon>Solirubrobacterales</taxon>
        <taxon>Solirubrobacteraceae</taxon>
        <taxon>Solirubrobacter</taxon>
    </lineage>
</organism>
<keyword evidence="6 7" id="KW-0472">Membrane</keyword>
<gene>
    <name evidence="8" type="ORF">C8N24_3061</name>
</gene>
<reference evidence="8 9" key="1">
    <citation type="submission" date="2018-10" db="EMBL/GenBank/DDBJ databases">
        <title>Genomic Encyclopedia of Archaeal and Bacterial Type Strains, Phase II (KMG-II): from individual species to whole genera.</title>
        <authorList>
            <person name="Goeker M."/>
        </authorList>
    </citation>
    <scope>NUCLEOTIDE SEQUENCE [LARGE SCALE GENOMIC DNA]</scope>
    <source>
        <strain evidence="8 9">DSM 14954</strain>
    </source>
</reference>
<comment type="caution">
    <text evidence="8">The sequence shown here is derived from an EMBL/GenBank/DDBJ whole genome shotgun (WGS) entry which is preliminary data.</text>
</comment>
<keyword evidence="3" id="KW-1003">Cell membrane</keyword>
<keyword evidence="4 7" id="KW-0812">Transmembrane</keyword>
<keyword evidence="9" id="KW-1185">Reference proteome</keyword>
<dbReference type="Pfam" id="PF01899">
    <property type="entry name" value="MNHE"/>
    <property type="match status" value="1"/>
</dbReference>
<evidence type="ECO:0000256" key="5">
    <source>
        <dbReference type="ARBA" id="ARBA00022989"/>
    </source>
</evidence>
<dbReference type="GO" id="GO:0005886">
    <property type="term" value="C:plasma membrane"/>
    <property type="evidence" value="ECO:0007669"/>
    <property type="project" value="UniProtKB-SubCell"/>
</dbReference>
<dbReference type="AlphaFoldDB" id="A0A660LGZ4"/>
<keyword evidence="5 7" id="KW-1133">Transmembrane helix</keyword>
<evidence type="ECO:0000256" key="6">
    <source>
        <dbReference type="ARBA" id="ARBA00023136"/>
    </source>
</evidence>
<dbReference type="PANTHER" id="PTHR34584:SF1">
    <property type="entry name" value="NA(+)_H(+) ANTIPORTER SUBUNIT E1"/>
    <property type="match status" value="1"/>
</dbReference>
<dbReference type="InterPro" id="IPR002758">
    <property type="entry name" value="Cation_antiport_E"/>
</dbReference>
<dbReference type="RefSeq" id="WP_121251100.1">
    <property type="nucleotide sequence ID" value="NZ_RBIL01000001.1"/>
</dbReference>
<comment type="similarity">
    <text evidence="2">Belongs to the CPA3 antiporters (TC 2.A.63) subunit E family.</text>
</comment>
<feature type="transmembrane region" description="Helical" evidence="7">
    <location>
        <begin position="54"/>
        <end position="75"/>
    </location>
</feature>
<dbReference type="GO" id="GO:0008324">
    <property type="term" value="F:monoatomic cation transmembrane transporter activity"/>
    <property type="evidence" value="ECO:0007669"/>
    <property type="project" value="InterPro"/>
</dbReference>
<sequence length="160" mass="17324">MTRVIVQALALMGVYLLVLTSTKPADAAAGLALGLVLAVGLRPRLAGRSAPSPSWRGLLALGPVLATTALEMILGSWRTARFCLRGGGQPGFVEIPRGERSRHGIAFWGVLTGEAPDEVPVDVDEERDVLIVHLIDASDPDAVRERHRRAYERFQRKVVP</sequence>
<evidence type="ECO:0000256" key="3">
    <source>
        <dbReference type="ARBA" id="ARBA00022475"/>
    </source>
</evidence>
<proteinExistence type="inferred from homology"/>
<dbReference type="OrthoDB" id="5243284at2"/>
<protein>
    <submittedName>
        <fullName evidence="8">Multicomponent K+:H+ antiporter subunit E/multicomponent Na+:H+ antiporter subunit E</fullName>
    </submittedName>
</protein>
<accession>A0A660LGZ4</accession>
<evidence type="ECO:0000256" key="1">
    <source>
        <dbReference type="ARBA" id="ARBA00004651"/>
    </source>
</evidence>
<comment type="subcellular location">
    <subcellularLocation>
        <location evidence="1">Cell membrane</location>
        <topology evidence="1">Multi-pass membrane protein</topology>
    </subcellularLocation>
</comment>
<dbReference type="EMBL" id="RBIL01000001">
    <property type="protein sequence ID" value="RKQ93200.1"/>
    <property type="molecule type" value="Genomic_DNA"/>
</dbReference>
<name>A0A660LGZ4_9ACTN</name>